<keyword evidence="3" id="KW-1185">Reference proteome</keyword>
<feature type="compositionally biased region" description="Gly residues" evidence="1">
    <location>
        <begin position="23"/>
        <end position="51"/>
    </location>
</feature>
<feature type="compositionally biased region" description="Low complexity" evidence="1">
    <location>
        <begin position="58"/>
        <end position="75"/>
    </location>
</feature>
<name>A0A0D0CC08_9AGAR</name>
<dbReference type="HOGENOM" id="CLU_2671323_0_0_1"/>
<evidence type="ECO:0000313" key="2">
    <source>
        <dbReference type="EMBL" id="KIK52438.1"/>
    </source>
</evidence>
<dbReference type="AlphaFoldDB" id="A0A0D0CC08"/>
<evidence type="ECO:0000256" key="1">
    <source>
        <dbReference type="SAM" id="MobiDB-lite"/>
    </source>
</evidence>
<proteinExistence type="predicted"/>
<feature type="region of interest" description="Disordered" evidence="1">
    <location>
        <begin position="1"/>
        <end position="75"/>
    </location>
</feature>
<evidence type="ECO:0000313" key="3">
    <source>
        <dbReference type="Proteomes" id="UP000053593"/>
    </source>
</evidence>
<accession>A0A0D0CC08</accession>
<gene>
    <name evidence="2" type="ORF">GYMLUDRAFT_967985</name>
</gene>
<protein>
    <submittedName>
        <fullName evidence="2">Uncharacterized protein</fullName>
    </submittedName>
</protein>
<organism evidence="2 3">
    <name type="scientific">Collybiopsis luxurians FD-317 M1</name>
    <dbReference type="NCBI Taxonomy" id="944289"/>
    <lineage>
        <taxon>Eukaryota</taxon>
        <taxon>Fungi</taxon>
        <taxon>Dikarya</taxon>
        <taxon>Basidiomycota</taxon>
        <taxon>Agaricomycotina</taxon>
        <taxon>Agaricomycetes</taxon>
        <taxon>Agaricomycetidae</taxon>
        <taxon>Agaricales</taxon>
        <taxon>Marasmiineae</taxon>
        <taxon>Omphalotaceae</taxon>
        <taxon>Collybiopsis</taxon>
        <taxon>Collybiopsis luxurians</taxon>
    </lineage>
</organism>
<reference evidence="2 3" key="1">
    <citation type="submission" date="2014-04" db="EMBL/GenBank/DDBJ databases">
        <title>Evolutionary Origins and Diversification of the Mycorrhizal Mutualists.</title>
        <authorList>
            <consortium name="DOE Joint Genome Institute"/>
            <consortium name="Mycorrhizal Genomics Consortium"/>
            <person name="Kohler A."/>
            <person name="Kuo A."/>
            <person name="Nagy L.G."/>
            <person name="Floudas D."/>
            <person name="Copeland A."/>
            <person name="Barry K.W."/>
            <person name="Cichocki N."/>
            <person name="Veneault-Fourrey C."/>
            <person name="LaButti K."/>
            <person name="Lindquist E.A."/>
            <person name="Lipzen A."/>
            <person name="Lundell T."/>
            <person name="Morin E."/>
            <person name="Murat C."/>
            <person name="Riley R."/>
            <person name="Ohm R."/>
            <person name="Sun H."/>
            <person name="Tunlid A."/>
            <person name="Henrissat B."/>
            <person name="Grigoriev I.V."/>
            <person name="Hibbett D.S."/>
            <person name="Martin F."/>
        </authorList>
    </citation>
    <scope>NUCLEOTIDE SEQUENCE [LARGE SCALE GENOMIC DNA]</scope>
    <source>
        <strain evidence="2 3">FD-317 M1</strain>
    </source>
</reference>
<dbReference type="EMBL" id="KN834843">
    <property type="protein sequence ID" value="KIK52438.1"/>
    <property type="molecule type" value="Genomic_DNA"/>
</dbReference>
<sequence length="75" mass="7111">MPRRGSLIIAKTSMGSGERGGRAPRGGGGEGGRGGQSGRGGPDGGGGGGGRCDNTEKSTIGTTNGSTTNGADCML</sequence>
<dbReference type="Proteomes" id="UP000053593">
    <property type="component" value="Unassembled WGS sequence"/>
</dbReference>